<accession>C0CID8</accession>
<dbReference type="FunFam" id="2.20.25.90:FF:000001">
    <property type="entry name" value="Formate dehydrogenase subunit alpha"/>
    <property type="match status" value="1"/>
</dbReference>
<keyword evidence="9" id="KW-0560">Oxidoreductase</keyword>
<feature type="domain" description="4Fe-4S Mo/W bis-MGD-type" evidence="14">
    <location>
        <begin position="227"/>
        <end position="282"/>
    </location>
</feature>
<dbReference type="SMART" id="SM00926">
    <property type="entry name" value="Molybdop_Fe4S4"/>
    <property type="match status" value="1"/>
</dbReference>
<dbReference type="Pfam" id="PF10588">
    <property type="entry name" value="NADH-G_4Fe-4S_3"/>
    <property type="match status" value="1"/>
</dbReference>
<dbReference type="GO" id="GO:0043546">
    <property type="term" value="F:molybdopterin cofactor binding"/>
    <property type="evidence" value="ECO:0007669"/>
    <property type="project" value="InterPro"/>
</dbReference>
<evidence type="ECO:0000256" key="6">
    <source>
        <dbReference type="ARBA" id="ARBA00022714"/>
    </source>
</evidence>
<dbReference type="SUPFAM" id="SSF54862">
    <property type="entry name" value="4Fe-4S ferredoxins"/>
    <property type="match status" value="1"/>
</dbReference>
<dbReference type="Pfam" id="PF22117">
    <property type="entry name" value="Fer4_Nqo3"/>
    <property type="match status" value="1"/>
</dbReference>
<evidence type="ECO:0000256" key="9">
    <source>
        <dbReference type="ARBA" id="ARBA00023002"/>
    </source>
</evidence>
<dbReference type="InterPro" id="IPR054351">
    <property type="entry name" value="NADH_UbQ_OxRdtase_ferredoxin"/>
</dbReference>
<dbReference type="FunFam" id="3.40.228.10:FF:000002">
    <property type="entry name" value="Formate dehydrogenase subunit alpha"/>
    <property type="match status" value="1"/>
</dbReference>
<name>C0CID8_BLAHS</name>
<proteinExistence type="inferred from homology"/>
<dbReference type="Gene3D" id="3.10.20.740">
    <property type="match status" value="1"/>
</dbReference>
<reference evidence="16 17" key="1">
    <citation type="submission" date="2009-01" db="EMBL/GenBank/DDBJ databases">
        <authorList>
            <person name="Fulton L."/>
            <person name="Clifton S."/>
            <person name="Fulton B."/>
            <person name="Xu J."/>
            <person name="Minx P."/>
            <person name="Pepin K.H."/>
            <person name="Johnson M."/>
            <person name="Bhonagiri V."/>
            <person name="Nash W.E."/>
            <person name="Mardis E.R."/>
            <person name="Wilson R.K."/>
        </authorList>
    </citation>
    <scope>NUCLEOTIDE SEQUENCE [LARGE SCALE GENOMIC DNA]</scope>
    <source>
        <strain evidence="17">DSM 10507 / JCM 14656 / S5a33</strain>
    </source>
</reference>
<dbReference type="GO" id="GO:0046872">
    <property type="term" value="F:metal ion binding"/>
    <property type="evidence" value="ECO:0007669"/>
    <property type="project" value="UniProtKB-KW"/>
</dbReference>
<sequence length="944" mass="104903">MITLKINDRAVEVEEGSTILQAAKKIGVFIPTFCFDDLERMPAKHCSNCSEYGDCKICSCEVEGEVSLLTACNTEAREGMVVWTESEEVKKARIGILNRMIATHPLDCMNCRKLGACKLQKYCEMYGVKEAQYVVPYEHREKDTSNRFYYQEMDKCIRCGKCVRTCRELVGINALAMAQRGAVAYVVPNGGDTMAETACVSCGNCVSVCPVGALMPKSLHEFREWETQKVRTTCAYCGVGCQIDFSVKDGVIVDAKPANGPSNQGLLCVKGKFAYEFINHEDRLKYPMIRRNGKLERVSWEEALDFVAEKILKIKKEFGPDAIAGFSSARTVNEDSYLFQKFIRAAVGTNNVDHCARLCHSSTVAGLAATLGSGAMTNCIAEIKDADVIFITGSNTTETHPVMGMYVRQAHRMGKKIIVADPVRIPLAEIADIYLQINPGSSVALSNGMLHVIFEEGLEDKEYIEKYTEGIEELREIVKKYTPEKTAEICGVDKDLIIQAARLYASTHKSYIAYAMGITQHVNGTDNVSSLSNLALVTGNIGKKGSGVNPLRGQNNVQGACDMGALPTDYPAYQKVFNPEVQEKFEKAWGVKLSPNKGYTVTETIPAILEDKVKLLYIMGENPMVSDPDSNHVKHALEKAFVVVQDIFPNETTEYADVVLPSKAFAEKDGTFTNTERRVQRIRKAASVKGECKDDWWTIMEVMNRIGYPCHYDTVEDVFNEMRTVTPSYAGITYEKIEKEGVQWPCPTLEHPGTPILHVNGPGRGRGLLKALDWIPSPDTCNPEYPIVLTSCRILYHYHTRTQTDKTPGIHFTAPRNWIEIDPSDAKDLGIQGGDWVKVSSPRGSVYVEARIADTLRPGVAWMPFHYAGGANVLSDSEHLDPVSKIPGFKQIGVKIEKVDGKKAKELTEKARNREIEYYDREDPISTAYREHTAENLTGSVQAQ</sequence>
<dbReference type="Gene3D" id="3.40.228.10">
    <property type="entry name" value="Dimethylsulfoxide Reductase, domain 2"/>
    <property type="match status" value="1"/>
</dbReference>
<dbReference type="PROSITE" id="PS51085">
    <property type="entry name" value="2FE2S_FER_2"/>
    <property type="match status" value="1"/>
</dbReference>
<dbReference type="InterPro" id="IPR006656">
    <property type="entry name" value="Mopterin_OxRdtase"/>
</dbReference>
<evidence type="ECO:0000259" key="14">
    <source>
        <dbReference type="PROSITE" id="PS51669"/>
    </source>
</evidence>
<evidence type="ECO:0000256" key="5">
    <source>
        <dbReference type="ARBA" id="ARBA00022505"/>
    </source>
</evidence>
<dbReference type="InterPro" id="IPR017896">
    <property type="entry name" value="4Fe4S_Fe-S-bd"/>
</dbReference>
<dbReference type="Pfam" id="PF04879">
    <property type="entry name" value="Molybdop_Fe4S4"/>
    <property type="match status" value="1"/>
</dbReference>
<dbReference type="InterPro" id="IPR006963">
    <property type="entry name" value="Mopterin_OxRdtase_4Fe-4S_dom"/>
</dbReference>
<dbReference type="GO" id="GO:0022904">
    <property type="term" value="P:respiratory electron transport chain"/>
    <property type="evidence" value="ECO:0007669"/>
    <property type="project" value="TreeGrafter"/>
</dbReference>
<dbReference type="PROSITE" id="PS00198">
    <property type="entry name" value="4FE4S_FER_1"/>
    <property type="match status" value="1"/>
</dbReference>
<dbReference type="InterPro" id="IPR036010">
    <property type="entry name" value="2Fe-2S_ferredoxin-like_sf"/>
</dbReference>
<evidence type="ECO:0000259" key="13">
    <source>
        <dbReference type="PROSITE" id="PS51379"/>
    </source>
</evidence>
<dbReference type="Gene3D" id="2.40.40.20">
    <property type="match status" value="1"/>
</dbReference>
<gene>
    <name evidence="16" type="ORF">RUMHYD_00602</name>
</gene>
<dbReference type="PROSITE" id="PS51669">
    <property type="entry name" value="4FE4S_MOW_BIS_MGD"/>
    <property type="match status" value="1"/>
</dbReference>
<dbReference type="InterPro" id="IPR019574">
    <property type="entry name" value="NADH_UbQ_OxRdtase_Gsu_4Fe4S-bd"/>
</dbReference>
<dbReference type="Gene3D" id="3.30.70.20">
    <property type="match status" value="1"/>
</dbReference>
<dbReference type="SUPFAM" id="SSF50692">
    <property type="entry name" value="ADC-like"/>
    <property type="match status" value="1"/>
</dbReference>
<dbReference type="CDD" id="cd00508">
    <property type="entry name" value="MopB_CT_Fdh-Nap-like"/>
    <property type="match status" value="1"/>
</dbReference>
<evidence type="ECO:0000256" key="4">
    <source>
        <dbReference type="ARBA" id="ARBA00022485"/>
    </source>
</evidence>
<dbReference type="GO" id="GO:0016020">
    <property type="term" value="C:membrane"/>
    <property type="evidence" value="ECO:0007669"/>
    <property type="project" value="TreeGrafter"/>
</dbReference>
<keyword evidence="10" id="KW-0408">Iron</keyword>
<reference evidence="16 17" key="2">
    <citation type="submission" date="2009-02" db="EMBL/GenBank/DDBJ databases">
        <title>Draft genome sequence of Blautia hydrogenotrophica DSM 10507 (Ruminococcus hydrogenotrophicus DSM 10507).</title>
        <authorList>
            <person name="Sudarsanam P."/>
            <person name="Ley R."/>
            <person name="Guruge J."/>
            <person name="Turnbaugh P.J."/>
            <person name="Mahowald M."/>
            <person name="Liep D."/>
            <person name="Gordon J."/>
        </authorList>
    </citation>
    <scope>NUCLEOTIDE SEQUENCE [LARGE SCALE GENOMIC DNA]</scope>
    <source>
        <strain evidence="17">DSM 10507 / JCM 14656 / S5a33</strain>
    </source>
</reference>
<dbReference type="PATRIC" id="fig|476272.21.peg.3609"/>
<dbReference type="InterPro" id="IPR041924">
    <property type="entry name" value="Formate_Dh-H_N"/>
</dbReference>
<dbReference type="CDD" id="cd02753">
    <property type="entry name" value="MopB_Formate-Dh-H"/>
    <property type="match status" value="1"/>
</dbReference>
<evidence type="ECO:0000256" key="7">
    <source>
        <dbReference type="ARBA" id="ARBA00022723"/>
    </source>
</evidence>
<dbReference type="AlphaFoldDB" id="C0CID8"/>
<dbReference type="NCBIfam" id="TIGR01591">
    <property type="entry name" value="Fdh-alpha"/>
    <property type="match status" value="1"/>
</dbReference>
<comment type="similarity">
    <text evidence="3">In the C-terminal section; belongs to the prokaryotic molybdopterin-containing oxidoreductase family.</text>
</comment>
<dbReference type="InterPro" id="IPR017900">
    <property type="entry name" value="4Fe4S_Fe_S_CS"/>
</dbReference>
<keyword evidence="17" id="KW-1185">Reference proteome</keyword>
<dbReference type="PIRSF" id="PIRSF036643">
    <property type="entry name" value="FDH_alpha"/>
    <property type="match status" value="1"/>
</dbReference>
<keyword evidence="6" id="KW-0001">2Fe-2S</keyword>
<evidence type="ECO:0000256" key="8">
    <source>
        <dbReference type="ARBA" id="ARBA00022737"/>
    </source>
</evidence>
<dbReference type="FunFam" id="3.30.70.20:FF:000035">
    <property type="entry name" value="Iron hydrogenase 1"/>
    <property type="match status" value="1"/>
</dbReference>
<evidence type="ECO:0000256" key="10">
    <source>
        <dbReference type="ARBA" id="ARBA00023004"/>
    </source>
</evidence>
<dbReference type="GO" id="GO:0015942">
    <property type="term" value="P:formate metabolic process"/>
    <property type="evidence" value="ECO:0007669"/>
    <property type="project" value="InterPro"/>
</dbReference>
<dbReference type="RefSeq" id="WP_005945946.1">
    <property type="nucleotide sequence ID" value="NZ_CP136423.1"/>
</dbReference>
<dbReference type="InterPro" id="IPR009010">
    <property type="entry name" value="Asp_de-COase-like_dom_sf"/>
</dbReference>
<dbReference type="Gene3D" id="3.40.50.740">
    <property type="match status" value="1"/>
</dbReference>
<comment type="caution">
    <text evidence="16">The sequence shown here is derived from an EMBL/GenBank/DDBJ whole genome shotgun (WGS) entry which is preliminary data.</text>
</comment>
<evidence type="ECO:0000313" key="16">
    <source>
        <dbReference type="EMBL" id="EEG50436.1"/>
    </source>
</evidence>
<evidence type="ECO:0008006" key="18">
    <source>
        <dbReference type="Google" id="ProtNLM"/>
    </source>
</evidence>
<keyword evidence="8" id="KW-0677">Repeat</keyword>
<evidence type="ECO:0000313" key="17">
    <source>
        <dbReference type="Proteomes" id="UP000003100"/>
    </source>
</evidence>
<dbReference type="InterPro" id="IPR001041">
    <property type="entry name" value="2Fe-2S_ferredoxin-type"/>
</dbReference>
<dbReference type="Proteomes" id="UP000003100">
    <property type="component" value="Unassembled WGS sequence"/>
</dbReference>
<dbReference type="InterPro" id="IPR006478">
    <property type="entry name" value="Formate_DH_asu"/>
</dbReference>
<evidence type="ECO:0000259" key="15">
    <source>
        <dbReference type="PROSITE" id="PS51839"/>
    </source>
</evidence>
<feature type="domain" description="2Fe-2S ferredoxin-type" evidence="12">
    <location>
        <begin position="1"/>
        <end position="88"/>
    </location>
</feature>
<keyword evidence="4" id="KW-0004">4Fe-4S</keyword>
<dbReference type="GO" id="GO:0008863">
    <property type="term" value="F:formate dehydrogenase (NAD+) activity"/>
    <property type="evidence" value="ECO:0007669"/>
    <property type="project" value="InterPro"/>
</dbReference>
<dbReference type="GO" id="GO:0051539">
    <property type="term" value="F:4 iron, 4 sulfur cluster binding"/>
    <property type="evidence" value="ECO:0007669"/>
    <property type="project" value="UniProtKB-KW"/>
</dbReference>
<dbReference type="SUPFAM" id="SSF53706">
    <property type="entry name" value="Formate dehydrogenase/DMSO reductase, domains 1-3"/>
    <property type="match status" value="1"/>
</dbReference>
<dbReference type="EMBL" id="ACBZ01000023">
    <property type="protein sequence ID" value="EEG50436.1"/>
    <property type="molecule type" value="Genomic_DNA"/>
</dbReference>
<feature type="domain" description="4Fe-4S ferredoxin-type" evidence="13">
    <location>
        <begin position="190"/>
        <end position="219"/>
    </location>
</feature>
<dbReference type="HOGENOM" id="CLU_000422_4_0_9"/>
<feature type="domain" description="4Fe-4S His(Cys)3-ligated-type" evidence="15">
    <location>
        <begin position="88"/>
        <end position="127"/>
    </location>
</feature>
<dbReference type="Pfam" id="PF13510">
    <property type="entry name" value="Fer2_4"/>
    <property type="match status" value="1"/>
</dbReference>
<keyword evidence="11" id="KW-0411">Iron-sulfur</keyword>
<dbReference type="SMART" id="SM00929">
    <property type="entry name" value="NADH-G_4Fe-4S_3"/>
    <property type="match status" value="1"/>
</dbReference>
<dbReference type="Pfam" id="PF01568">
    <property type="entry name" value="Molydop_binding"/>
    <property type="match status" value="1"/>
</dbReference>
<keyword evidence="5" id="KW-0500">Molybdenum</keyword>
<evidence type="ECO:0000256" key="11">
    <source>
        <dbReference type="ARBA" id="ARBA00023014"/>
    </source>
</evidence>
<organism evidence="16 17">
    <name type="scientific">Blautia hydrogenotrophica (strain DSM 10507 / JCM 14656 / S5a33)</name>
    <name type="common">Ruminococcus hydrogenotrophicus</name>
    <dbReference type="NCBI Taxonomy" id="476272"/>
    <lineage>
        <taxon>Bacteria</taxon>
        <taxon>Bacillati</taxon>
        <taxon>Bacillota</taxon>
        <taxon>Clostridia</taxon>
        <taxon>Lachnospirales</taxon>
        <taxon>Lachnospiraceae</taxon>
        <taxon>Blautia</taxon>
    </lineage>
</organism>
<dbReference type="Pfam" id="PF00384">
    <property type="entry name" value="Molybdopterin"/>
    <property type="match status" value="1"/>
</dbReference>
<comment type="cofactor">
    <cofactor evidence="2">
        <name>[4Fe-4S] cluster</name>
        <dbReference type="ChEBI" id="CHEBI:49883"/>
    </cofactor>
</comment>
<dbReference type="PANTHER" id="PTHR43105:SF14">
    <property type="entry name" value="FORMATE DEHYDROGENASE H"/>
    <property type="match status" value="1"/>
</dbReference>
<dbReference type="eggNOG" id="COG3383">
    <property type="taxonomic scope" value="Bacteria"/>
</dbReference>
<evidence type="ECO:0000256" key="2">
    <source>
        <dbReference type="ARBA" id="ARBA00001966"/>
    </source>
</evidence>
<dbReference type="Gene3D" id="2.20.25.90">
    <property type="entry name" value="ADC-like domains"/>
    <property type="match status" value="1"/>
</dbReference>
<dbReference type="InterPro" id="IPR006657">
    <property type="entry name" value="MoPterin_dinucl-bd_dom"/>
</dbReference>
<dbReference type="PANTHER" id="PTHR43105">
    <property type="entry name" value="RESPIRATORY NITRATE REDUCTASE"/>
    <property type="match status" value="1"/>
</dbReference>
<evidence type="ECO:0000256" key="1">
    <source>
        <dbReference type="ARBA" id="ARBA00001942"/>
    </source>
</evidence>
<keyword evidence="7" id="KW-0479">Metal-binding</keyword>
<dbReference type="GeneID" id="86821836"/>
<dbReference type="PROSITE" id="PS51839">
    <property type="entry name" value="4FE4S_HC3"/>
    <property type="match status" value="1"/>
</dbReference>
<protein>
    <recommendedName>
        <fullName evidence="18">Formate dehydrogenase</fullName>
    </recommendedName>
</protein>
<evidence type="ECO:0000259" key="12">
    <source>
        <dbReference type="PROSITE" id="PS51085"/>
    </source>
</evidence>
<dbReference type="SUPFAM" id="SSF54292">
    <property type="entry name" value="2Fe-2S ferredoxin-like"/>
    <property type="match status" value="1"/>
</dbReference>
<dbReference type="InterPro" id="IPR050123">
    <property type="entry name" value="Prok_molybdopt-oxidoreductase"/>
</dbReference>
<feature type="domain" description="4Fe-4S ferredoxin-type" evidence="13">
    <location>
        <begin position="146"/>
        <end position="180"/>
    </location>
</feature>
<dbReference type="GO" id="GO:0051537">
    <property type="term" value="F:2 iron, 2 sulfur cluster binding"/>
    <property type="evidence" value="ECO:0007669"/>
    <property type="project" value="UniProtKB-KW"/>
</dbReference>
<dbReference type="GO" id="GO:0003954">
    <property type="term" value="F:NADH dehydrogenase activity"/>
    <property type="evidence" value="ECO:0007669"/>
    <property type="project" value="TreeGrafter"/>
</dbReference>
<comment type="cofactor">
    <cofactor evidence="1">
        <name>Mo-bis(molybdopterin guanine dinucleotide)</name>
        <dbReference type="ChEBI" id="CHEBI:60539"/>
    </cofactor>
</comment>
<evidence type="ECO:0000256" key="3">
    <source>
        <dbReference type="ARBA" id="ARBA00007023"/>
    </source>
</evidence>
<dbReference type="PROSITE" id="PS51379">
    <property type="entry name" value="4FE4S_FER_2"/>
    <property type="match status" value="2"/>
</dbReference>